<dbReference type="GO" id="GO:0005737">
    <property type="term" value="C:cytoplasm"/>
    <property type="evidence" value="ECO:0007669"/>
    <property type="project" value="UniProtKB-SubCell"/>
</dbReference>
<dbReference type="InterPro" id="IPR006073">
    <property type="entry name" value="GTP-bd"/>
</dbReference>
<feature type="binding site" evidence="9">
    <location>
        <begin position="190"/>
        <end position="194"/>
    </location>
    <ligand>
        <name>GTP</name>
        <dbReference type="ChEBI" id="CHEBI:37565"/>
    </ligand>
</feature>
<feature type="binding site" evidence="9">
    <location>
        <position position="192"/>
    </location>
    <ligand>
        <name>Mg(2+)</name>
        <dbReference type="ChEBI" id="CHEBI:18420"/>
    </ligand>
</feature>
<dbReference type="CDD" id="cd01898">
    <property type="entry name" value="Obg"/>
    <property type="match status" value="1"/>
</dbReference>
<accession>A0A1M6BNE0</accession>
<comment type="function">
    <text evidence="9">An essential GTPase which binds GTP, GDP and possibly (p)ppGpp with moderate affinity, with high nucleotide exchange rates and a fairly low GTP hydrolysis rate. Plays a role in control of the cell cycle, stress response, ribosome biogenesis and in those bacteria that undergo differentiation, in morphogenesis control.</text>
</comment>
<dbReference type="SUPFAM" id="SSF82051">
    <property type="entry name" value="Obg GTP-binding protein N-terminal domain"/>
    <property type="match status" value="1"/>
</dbReference>
<dbReference type="InterPro" id="IPR014100">
    <property type="entry name" value="GTP-bd_Obg/CgtA"/>
</dbReference>
<dbReference type="PANTHER" id="PTHR11702">
    <property type="entry name" value="DEVELOPMENTALLY REGULATED GTP-BINDING PROTEIN-RELATED"/>
    <property type="match status" value="1"/>
</dbReference>
<dbReference type="GO" id="GO:0005525">
    <property type="term" value="F:GTP binding"/>
    <property type="evidence" value="ECO:0007669"/>
    <property type="project" value="UniProtKB-UniRule"/>
</dbReference>
<comment type="cofactor">
    <cofactor evidence="1 9">
        <name>Mg(2+)</name>
        <dbReference type="ChEBI" id="CHEBI:18420"/>
    </cofactor>
</comment>
<dbReference type="RefSeq" id="WP_110939331.1">
    <property type="nucleotide sequence ID" value="NZ_FQZV01000003.1"/>
</dbReference>
<evidence type="ECO:0000256" key="5">
    <source>
        <dbReference type="ARBA" id="ARBA00022741"/>
    </source>
</evidence>
<dbReference type="InterPro" id="IPR036346">
    <property type="entry name" value="GTP-bd_prot_GTP1/OBG_C_sf"/>
</dbReference>
<dbReference type="PROSITE" id="PS51710">
    <property type="entry name" value="G_OBG"/>
    <property type="match status" value="1"/>
</dbReference>
<feature type="binding site" evidence="9">
    <location>
        <begin position="165"/>
        <end position="172"/>
    </location>
    <ligand>
        <name>GTP</name>
        <dbReference type="ChEBI" id="CHEBI:37565"/>
    </ligand>
</feature>
<dbReference type="AlphaFoldDB" id="A0A1M6BNE0"/>
<proteinExistence type="inferred from homology"/>
<name>A0A1M6BNE0_9FIRM</name>
<dbReference type="PIRSF" id="PIRSF002401">
    <property type="entry name" value="GTP_bd_Obg/CgtA"/>
    <property type="match status" value="1"/>
</dbReference>
<dbReference type="SUPFAM" id="SSF52540">
    <property type="entry name" value="P-loop containing nucleoside triphosphate hydrolases"/>
    <property type="match status" value="1"/>
</dbReference>
<feature type="domain" description="OBG-type G" evidence="10">
    <location>
        <begin position="159"/>
        <end position="329"/>
    </location>
</feature>
<evidence type="ECO:0000256" key="6">
    <source>
        <dbReference type="ARBA" id="ARBA00022801"/>
    </source>
</evidence>
<dbReference type="InterPro" id="IPR027417">
    <property type="entry name" value="P-loop_NTPase"/>
</dbReference>
<feature type="binding site" evidence="9">
    <location>
        <begin position="310"/>
        <end position="312"/>
    </location>
    <ligand>
        <name>GTP</name>
        <dbReference type="ChEBI" id="CHEBI:37565"/>
    </ligand>
</feature>
<dbReference type="FunFam" id="2.70.210.12:FF:000001">
    <property type="entry name" value="GTPase Obg"/>
    <property type="match status" value="1"/>
</dbReference>
<sequence length="425" mass="47475">MFVDKARIFVKAGKGGDGAVSFRKEKYVPAGGPDGGDGGDGGHVIFEVDAGLRTLMDFRYKRSYVAEDGENGKGKKMFGKDAKDLILRVPPGTIVRDEKTNLIIADLTEPGQRAVIAKGGKGGKGNVHFTTATRQAPNFAESGGHAEERWVILELKLLADVGLVGFPNVGKSTILSIATSAKPKIANYHFTTITPNLGVVEVDKKSFVLADIPGLIEGAHEGIGLGLEFLRHVERTKLLIHVVDVSGIEGRDPLEDFSKINDELRHYDERLAKKPQIVAANKTDLLADPEDYNRFKEEIEGKGYEVFPISAATREGIESLFRHVANRLDEIVEEPIYEEEETFKYYTIDDQEKNQIIVRRENDYYVVEGKPVEKLMYSTNLSDMDSLRYFQNFLRKRGIVDELKALGIQDGDTVKIYDFEFEYYD</sequence>
<dbReference type="PRINTS" id="PR00326">
    <property type="entry name" value="GTP1OBG"/>
</dbReference>
<dbReference type="PROSITE" id="PS51881">
    <property type="entry name" value="OCT"/>
    <property type="match status" value="1"/>
</dbReference>
<feature type="binding site" evidence="9">
    <location>
        <position position="172"/>
    </location>
    <ligand>
        <name>Mg(2+)</name>
        <dbReference type="ChEBI" id="CHEBI:18420"/>
    </ligand>
</feature>
<evidence type="ECO:0000256" key="3">
    <source>
        <dbReference type="ARBA" id="ARBA00022490"/>
    </source>
</evidence>
<keyword evidence="14" id="KW-1185">Reference proteome</keyword>
<dbReference type="Pfam" id="PF01018">
    <property type="entry name" value="GTP1_OBG"/>
    <property type="match status" value="1"/>
</dbReference>
<feature type="domain" description="OCT" evidence="11">
    <location>
        <begin position="335"/>
        <end position="425"/>
    </location>
</feature>
<keyword evidence="5 9" id="KW-0547">Nucleotide-binding</keyword>
<comment type="subunit">
    <text evidence="9">Monomer.</text>
</comment>
<dbReference type="Gene3D" id="3.30.300.350">
    <property type="entry name" value="GTP-binding protein OBG, C-terminal domain"/>
    <property type="match status" value="1"/>
</dbReference>
<dbReference type="SUPFAM" id="SSF102741">
    <property type="entry name" value="Obg GTP-binding protein C-terminal domain"/>
    <property type="match status" value="1"/>
</dbReference>
<keyword evidence="8 9" id="KW-0342">GTP-binding</keyword>
<feature type="binding site" evidence="9">
    <location>
        <begin position="211"/>
        <end position="214"/>
    </location>
    <ligand>
        <name>GTP</name>
        <dbReference type="ChEBI" id="CHEBI:37565"/>
    </ligand>
</feature>
<dbReference type="Proteomes" id="UP000184536">
    <property type="component" value="Unassembled WGS sequence"/>
</dbReference>
<dbReference type="Gene3D" id="3.40.50.300">
    <property type="entry name" value="P-loop containing nucleotide triphosphate hydrolases"/>
    <property type="match status" value="1"/>
</dbReference>
<dbReference type="PANTHER" id="PTHR11702:SF31">
    <property type="entry name" value="MITOCHONDRIAL RIBOSOME-ASSOCIATED GTPASE 2"/>
    <property type="match status" value="1"/>
</dbReference>
<dbReference type="GO" id="GO:0003924">
    <property type="term" value="F:GTPase activity"/>
    <property type="evidence" value="ECO:0007669"/>
    <property type="project" value="UniProtKB-UniRule"/>
</dbReference>
<keyword evidence="3 9" id="KW-0963">Cytoplasm</keyword>
<dbReference type="NCBIfam" id="NF008956">
    <property type="entry name" value="PRK12299.1"/>
    <property type="match status" value="1"/>
</dbReference>
<evidence type="ECO:0000256" key="4">
    <source>
        <dbReference type="ARBA" id="ARBA00022723"/>
    </source>
</evidence>
<dbReference type="InterPro" id="IPR045086">
    <property type="entry name" value="OBG_GTPase"/>
</dbReference>
<evidence type="ECO:0000313" key="14">
    <source>
        <dbReference type="Proteomes" id="UP000184536"/>
    </source>
</evidence>
<dbReference type="Pfam" id="PF01926">
    <property type="entry name" value="MMR_HSR1"/>
    <property type="match status" value="1"/>
</dbReference>
<dbReference type="Gene3D" id="2.70.210.12">
    <property type="entry name" value="GTP1/OBG domain"/>
    <property type="match status" value="1"/>
</dbReference>
<dbReference type="NCBIfam" id="TIGR00231">
    <property type="entry name" value="small_GTP"/>
    <property type="match status" value="1"/>
</dbReference>
<evidence type="ECO:0000256" key="2">
    <source>
        <dbReference type="ARBA" id="ARBA00007699"/>
    </source>
</evidence>
<dbReference type="NCBIfam" id="TIGR03595">
    <property type="entry name" value="Obg_CgtA_exten"/>
    <property type="match status" value="1"/>
</dbReference>
<dbReference type="GO" id="GO:0042254">
    <property type="term" value="P:ribosome biogenesis"/>
    <property type="evidence" value="ECO:0007669"/>
    <property type="project" value="UniProtKB-UniRule"/>
</dbReference>
<evidence type="ECO:0000259" key="11">
    <source>
        <dbReference type="PROSITE" id="PS51881"/>
    </source>
</evidence>
<feature type="domain" description="Obg" evidence="12">
    <location>
        <begin position="1"/>
        <end position="158"/>
    </location>
</feature>
<dbReference type="Pfam" id="PF09269">
    <property type="entry name" value="DUF1967"/>
    <property type="match status" value="1"/>
</dbReference>
<dbReference type="GO" id="GO:0000287">
    <property type="term" value="F:magnesium ion binding"/>
    <property type="evidence" value="ECO:0007669"/>
    <property type="project" value="InterPro"/>
</dbReference>
<evidence type="ECO:0000313" key="13">
    <source>
        <dbReference type="EMBL" id="SHI50261.1"/>
    </source>
</evidence>
<evidence type="ECO:0000256" key="8">
    <source>
        <dbReference type="ARBA" id="ARBA00023134"/>
    </source>
</evidence>
<dbReference type="PROSITE" id="PS51883">
    <property type="entry name" value="OBG"/>
    <property type="match status" value="1"/>
</dbReference>
<dbReference type="InterPro" id="IPR036726">
    <property type="entry name" value="GTP1_OBG_dom_sf"/>
</dbReference>
<comment type="subcellular location">
    <subcellularLocation>
        <location evidence="9">Cytoplasm</location>
    </subcellularLocation>
</comment>
<evidence type="ECO:0000256" key="9">
    <source>
        <dbReference type="HAMAP-Rule" id="MF_01454"/>
    </source>
</evidence>
<dbReference type="NCBIfam" id="TIGR02729">
    <property type="entry name" value="Obg_CgtA"/>
    <property type="match status" value="1"/>
</dbReference>
<dbReference type="EMBL" id="FQZV01000003">
    <property type="protein sequence ID" value="SHI50261.1"/>
    <property type="molecule type" value="Genomic_DNA"/>
</dbReference>
<dbReference type="InterPro" id="IPR031167">
    <property type="entry name" value="G_OBG"/>
</dbReference>
<evidence type="ECO:0000259" key="10">
    <source>
        <dbReference type="PROSITE" id="PS51710"/>
    </source>
</evidence>
<dbReference type="STRING" id="1121919.SAMN02745975_00002"/>
<gene>
    <name evidence="9" type="primary">obg</name>
    <name evidence="13" type="ORF">SAMN02745975_00002</name>
</gene>
<feature type="binding site" evidence="9">
    <location>
        <begin position="281"/>
        <end position="284"/>
    </location>
    <ligand>
        <name>GTP</name>
        <dbReference type="ChEBI" id="CHEBI:37565"/>
    </ligand>
</feature>
<dbReference type="InterPro" id="IPR006169">
    <property type="entry name" value="GTP1_OBG_dom"/>
</dbReference>
<keyword evidence="7 9" id="KW-0460">Magnesium</keyword>
<dbReference type="OrthoDB" id="9807318at2"/>
<dbReference type="InterPro" id="IPR015349">
    <property type="entry name" value="OCT_dom"/>
</dbReference>
<comment type="similarity">
    <text evidence="2 9">Belongs to the TRAFAC class OBG-HflX-like GTPase superfamily. OBG GTPase family.</text>
</comment>
<reference evidence="14" key="1">
    <citation type="submission" date="2016-11" db="EMBL/GenBank/DDBJ databases">
        <authorList>
            <person name="Varghese N."/>
            <person name="Submissions S."/>
        </authorList>
    </citation>
    <scope>NUCLEOTIDE SEQUENCE [LARGE SCALE GENOMIC DNA]</scope>
    <source>
        <strain evidence="14">DSM 17957</strain>
    </source>
</reference>
<dbReference type="PROSITE" id="PS00905">
    <property type="entry name" value="GTP1_OBG"/>
    <property type="match status" value="1"/>
</dbReference>
<keyword evidence="6 9" id="KW-0378">Hydrolase</keyword>
<dbReference type="EC" id="3.6.5.-" evidence="9"/>
<organism evidence="13 14">
    <name type="scientific">Geosporobacter subterraneus DSM 17957</name>
    <dbReference type="NCBI Taxonomy" id="1121919"/>
    <lineage>
        <taxon>Bacteria</taxon>
        <taxon>Bacillati</taxon>
        <taxon>Bacillota</taxon>
        <taxon>Clostridia</taxon>
        <taxon>Peptostreptococcales</taxon>
        <taxon>Thermotaleaceae</taxon>
        <taxon>Geosporobacter</taxon>
    </lineage>
</organism>
<dbReference type="NCBIfam" id="NF008955">
    <property type="entry name" value="PRK12297.1"/>
    <property type="match status" value="1"/>
</dbReference>
<keyword evidence="4 9" id="KW-0479">Metal-binding</keyword>
<dbReference type="NCBIfam" id="NF008954">
    <property type="entry name" value="PRK12296.1"/>
    <property type="match status" value="1"/>
</dbReference>
<evidence type="ECO:0000259" key="12">
    <source>
        <dbReference type="PROSITE" id="PS51883"/>
    </source>
</evidence>
<evidence type="ECO:0000256" key="7">
    <source>
        <dbReference type="ARBA" id="ARBA00022842"/>
    </source>
</evidence>
<dbReference type="HAMAP" id="MF_01454">
    <property type="entry name" value="GTPase_Obg"/>
    <property type="match status" value="1"/>
</dbReference>
<dbReference type="InterPro" id="IPR006074">
    <property type="entry name" value="GTP1-OBG_CS"/>
</dbReference>
<evidence type="ECO:0000256" key="1">
    <source>
        <dbReference type="ARBA" id="ARBA00001946"/>
    </source>
</evidence>
<protein>
    <recommendedName>
        <fullName evidence="9">GTPase Obg</fullName>
        <ecNumber evidence="9">3.6.5.-</ecNumber>
    </recommendedName>
    <alternativeName>
        <fullName evidence="9">GTP-binding protein Obg</fullName>
    </alternativeName>
</protein>
<dbReference type="InterPro" id="IPR005225">
    <property type="entry name" value="Small_GTP-bd"/>
</dbReference>